<dbReference type="GO" id="GO:0009897">
    <property type="term" value="C:external side of plasma membrane"/>
    <property type="evidence" value="ECO:0007669"/>
    <property type="project" value="TreeGrafter"/>
</dbReference>
<evidence type="ECO:0000256" key="3">
    <source>
        <dbReference type="ARBA" id="ARBA00022692"/>
    </source>
</evidence>
<dbReference type="Gene3D" id="3.30.500.10">
    <property type="entry name" value="MHC class I-like antigen recognition-like"/>
    <property type="match status" value="2"/>
</dbReference>
<sequence length="160" mass="17699">LHSLRYLHMAVSEPGLGIPQYLVMGYLDGIPFMRYDSERGRVEPLTQAGMGLPGAGTQFHGSLSNLPAGLHTVQWDYGCELLSDGNVRGSDRYGYDGQDFISFDLGSGSFVAADRAAQVTKMRWDAEGFVAEHLTNYLGQTCVDELRRFVGYGRKALERK</sequence>
<protein>
    <submittedName>
        <fullName evidence="12">HMR1 protein</fullName>
    </submittedName>
</protein>
<dbReference type="GO" id="GO:0005615">
    <property type="term" value="C:extracellular space"/>
    <property type="evidence" value="ECO:0007669"/>
    <property type="project" value="TreeGrafter"/>
</dbReference>
<feature type="domain" description="MHC class I-like antigen recognition-like" evidence="11">
    <location>
        <begin position="2"/>
        <end position="45"/>
    </location>
</feature>
<keyword evidence="7" id="KW-0472">Membrane</keyword>
<dbReference type="EMBL" id="VZRJ01004053">
    <property type="protein sequence ID" value="NWV05793.1"/>
    <property type="molecule type" value="Genomic_DNA"/>
</dbReference>
<dbReference type="InterPro" id="IPR011161">
    <property type="entry name" value="MHC_I-like_Ag-recog"/>
</dbReference>
<dbReference type="InterPro" id="IPR050208">
    <property type="entry name" value="MHC_class-I_related"/>
</dbReference>
<dbReference type="Proteomes" id="UP000584880">
    <property type="component" value="Unassembled WGS sequence"/>
</dbReference>
<dbReference type="Pfam" id="PF00129">
    <property type="entry name" value="MHC_I"/>
    <property type="match status" value="2"/>
</dbReference>
<name>A0A7K6BTV0_PTIVI</name>
<keyword evidence="2" id="KW-0490">MHC I</keyword>
<dbReference type="GO" id="GO:0006955">
    <property type="term" value="P:immune response"/>
    <property type="evidence" value="ECO:0007669"/>
    <property type="project" value="TreeGrafter"/>
</dbReference>
<keyword evidence="13" id="KW-1185">Reference proteome</keyword>
<gene>
    <name evidence="12" type="primary">Mr1_0</name>
    <name evidence="12" type="ORF">PTIVIO_R02961</name>
</gene>
<evidence type="ECO:0000256" key="4">
    <source>
        <dbReference type="ARBA" id="ARBA00022729"/>
    </source>
</evidence>
<dbReference type="PANTHER" id="PTHR16675:SF242">
    <property type="entry name" value="MAJOR HISTOCOMPATIBILITY COMPLEX CLASS I-RELATED GENE PROTEIN"/>
    <property type="match status" value="1"/>
</dbReference>
<keyword evidence="9" id="KW-0325">Glycoprotein</keyword>
<dbReference type="GO" id="GO:0042612">
    <property type="term" value="C:MHC class I protein complex"/>
    <property type="evidence" value="ECO:0007669"/>
    <property type="project" value="UniProtKB-KW"/>
</dbReference>
<feature type="non-terminal residue" evidence="12">
    <location>
        <position position="1"/>
    </location>
</feature>
<organism evidence="12 13">
    <name type="scientific">Ptilonorhynchus violaceus</name>
    <name type="common">Satin bowerbird</name>
    <name type="synonym">Pyrrhocorax violaceus</name>
    <dbReference type="NCBI Taxonomy" id="28724"/>
    <lineage>
        <taxon>Eukaryota</taxon>
        <taxon>Metazoa</taxon>
        <taxon>Chordata</taxon>
        <taxon>Craniata</taxon>
        <taxon>Vertebrata</taxon>
        <taxon>Euteleostomi</taxon>
        <taxon>Archelosauria</taxon>
        <taxon>Archosauria</taxon>
        <taxon>Dinosauria</taxon>
        <taxon>Saurischia</taxon>
        <taxon>Theropoda</taxon>
        <taxon>Coelurosauria</taxon>
        <taxon>Aves</taxon>
        <taxon>Neognathae</taxon>
        <taxon>Neoaves</taxon>
        <taxon>Telluraves</taxon>
        <taxon>Australaves</taxon>
        <taxon>Passeriformes</taxon>
        <taxon>Ptilonorhynchidae</taxon>
        <taxon>Ptilonorhynchus</taxon>
    </lineage>
</organism>
<comment type="similarity">
    <text evidence="10">Belongs to the MHC class I family.</text>
</comment>
<comment type="subcellular location">
    <subcellularLocation>
        <location evidence="1">Membrane</location>
        <topology evidence="1">Single-pass type I membrane protein</topology>
    </subcellularLocation>
</comment>
<dbReference type="AlphaFoldDB" id="A0A7K6BTV0"/>
<dbReference type="SUPFAM" id="SSF54452">
    <property type="entry name" value="MHC antigen-recognition domain"/>
    <property type="match status" value="1"/>
</dbReference>
<evidence type="ECO:0000313" key="12">
    <source>
        <dbReference type="EMBL" id="NWV05793.1"/>
    </source>
</evidence>
<dbReference type="InterPro" id="IPR037055">
    <property type="entry name" value="MHC_I-like_Ag-recog_sf"/>
</dbReference>
<keyword evidence="4" id="KW-0732">Signal</keyword>
<dbReference type="InterPro" id="IPR001039">
    <property type="entry name" value="MHC_I_a_a1/a2"/>
</dbReference>
<evidence type="ECO:0000256" key="2">
    <source>
        <dbReference type="ARBA" id="ARBA00022451"/>
    </source>
</evidence>
<evidence type="ECO:0000256" key="6">
    <source>
        <dbReference type="ARBA" id="ARBA00022989"/>
    </source>
</evidence>
<evidence type="ECO:0000256" key="7">
    <source>
        <dbReference type="ARBA" id="ARBA00023136"/>
    </source>
</evidence>
<keyword evidence="5" id="KW-0391">Immunity</keyword>
<accession>A0A7K6BTV0</accession>
<keyword evidence="6" id="KW-1133">Transmembrane helix</keyword>
<feature type="domain" description="MHC class I-like antigen recognition-like" evidence="11">
    <location>
        <begin position="68"/>
        <end position="157"/>
    </location>
</feature>
<evidence type="ECO:0000256" key="9">
    <source>
        <dbReference type="ARBA" id="ARBA00023180"/>
    </source>
</evidence>
<comment type="caution">
    <text evidence="12">The sequence shown here is derived from an EMBL/GenBank/DDBJ whole genome shotgun (WGS) entry which is preliminary data.</text>
</comment>
<evidence type="ECO:0000256" key="1">
    <source>
        <dbReference type="ARBA" id="ARBA00004479"/>
    </source>
</evidence>
<evidence type="ECO:0000256" key="8">
    <source>
        <dbReference type="ARBA" id="ARBA00023157"/>
    </source>
</evidence>
<proteinExistence type="inferred from homology"/>
<dbReference type="PRINTS" id="PR01638">
    <property type="entry name" value="MHCCLASSI"/>
</dbReference>
<keyword evidence="3" id="KW-0812">Transmembrane</keyword>
<feature type="non-terminal residue" evidence="12">
    <location>
        <position position="160"/>
    </location>
</feature>
<evidence type="ECO:0000256" key="5">
    <source>
        <dbReference type="ARBA" id="ARBA00022859"/>
    </source>
</evidence>
<evidence type="ECO:0000256" key="10">
    <source>
        <dbReference type="RuleBase" id="RU004439"/>
    </source>
</evidence>
<evidence type="ECO:0000313" key="13">
    <source>
        <dbReference type="Proteomes" id="UP000584880"/>
    </source>
</evidence>
<dbReference type="PANTHER" id="PTHR16675">
    <property type="entry name" value="MHC CLASS I-RELATED"/>
    <property type="match status" value="1"/>
</dbReference>
<dbReference type="GO" id="GO:0002474">
    <property type="term" value="P:antigen processing and presentation of peptide antigen via MHC class I"/>
    <property type="evidence" value="ECO:0007669"/>
    <property type="project" value="UniProtKB-KW"/>
</dbReference>
<keyword evidence="8" id="KW-1015">Disulfide bond</keyword>
<dbReference type="InterPro" id="IPR011162">
    <property type="entry name" value="MHC_I/II-like_Ag-recog"/>
</dbReference>
<reference evidence="12 13" key="1">
    <citation type="submission" date="2019-09" db="EMBL/GenBank/DDBJ databases">
        <title>Bird 10,000 Genomes (B10K) Project - Family phase.</title>
        <authorList>
            <person name="Zhang G."/>
        </authorList>
    </citation>
    <scope>NUCLEOTIDE SEQUENCE [LARGE SCALE GENOMIC DNA]</scope>
    <source>
        <strain evidence="12">B10K-DU-012-10</strain>
        <tissue evidence="12">Blood</tissue>
    </source>
</reference>
<evidence type="ECO:0000259" key="11">
    <source>
        <dbReference type="Pfam" id="PF00129"/>
    </source>
</evidence>